<reference evidence="2" key="3">
    <citation type="journal article" date="2018" name="Aquaculture">
        <title>Complete genome sequence of a white spot syndrome virus associated with a disease incursion in Australia.</title>
        <authorList>
            <person name="Oakey J."/>
            <person name="Smith C.S."/>
        </authorList>
    </citation>
    <scope>NUCLEOTIDE SEQUENCE [LARGE SCALE GENOMIC DNA]</scope>
    <source>
        <strain evidence="2">WSSV-AU</strain>
    </source>
</reference>
<proteinExistence type="predicted"/>
<name>K7WX18_9VIRU</name>
<accession>K7WX18</accession>
<dbReference type="Proteomes" id="UP000267516">
    <property type="component" value="Segment"/>
</dbReference>
<protein>
    <submittedName>
        <fullName evidence="2">ORF1071</fullName>
    </submittedName>
    <submittedName>
        <fullName evidence="1">Wsv227</fullName>
    </submittedName>
</protein>
<dbReference type="EMBL" id="MF768985">
    <property type="protein sequence ID" value="ATU83736.1"/>
    <property type="molecule type" value="Genomic_DNA"/>
</dbReference>
<organism evidence="1 3">
    <name type="scientific">White spot syndrome virus</name>
    <dbReference type="NCBI Taxonomy" id="342409"/>
    <lineage>
        <taxon>Viruses</taxon>
        <taxon>Viruses incertae sedis</taxon>
        <taxon>Naldaviricetes</taxon>
        <taxon>Nimaviridae</taxon>
        <taxon>Whispovirus</taxon>
    </lineage>
</organism>
<gene>
    <name evidence="1" type="ORF">wssv_02270</name>
</gene>
<evidence type="ECO:0000313" key="3">
    <source>
        <dbReference type="Proteomes" id="UP000277283"/>
    </source>
</evidence>
<dbReference type="EMBL" id="JX515788">
    <property type="protein sequence ID" value="AFX59604.1"/>
    <property type="molecule type" value="Genomic_DNA"/>
</dbReference>
<dbReference type="Proteomes" id="UP000277283">
    <property type="component" value="Segment"/>
</dbReference>
<sequence length="90" mass="10522">MHHPILAVLVRCLYQEQTFLCMQVLIWQQSGSGGNKPFWLLQFPWPSSWMRPANPGQDTRFFCRSVSSTRGKILCEKCSVLMKDAYQFQH</sequence>
<reference evidence="1" key="1">
    <citation type="submission" date="2012-08" db="EMBL/GenBank/DDBJ databases">
        <title>Cassytha pubescens and C. glabella (Lauraceae) are not disjunctly distributed between Australia and the Ryukyu Archipelago of Japan - evidence from morphological and molecular data.</title>
        <authorList>
            <person name="Kokubugata G."/>
            <person name="Nakamura K."/>
            <person name="Forster P.I."/>
            <person name="Wilson G.W."/>
            <person name="Holland A.E."/>
            <person name="Hirayama Y."/>
            <person name="Yokota M."/>
        </authorList>
    </citation>
    <scope>NUCLEOTIDE SEQUENCE</scope>
    <source>
        <strain evidence="1">K-LV1</strain>
    </source>
</reference>
<evidence type="ECO:0000313" key="2">
    <source>
        <dbReference type="EMBL" id="ATU83736.1"/>
    </source>
</evidence>
<evidence type="ECO:0000313" key="1">
    <source>
        <dbReference type="EMBL" id="AFX59604.1"/>
    </source>
</evidence>
<reference evidence="3" key="2">
    <citation type="submission" date="2012-08" db="EMBL/GenBank/DDBJ databases">
        <authorList>
            <person name="Choi T.-J."/>
        </authorList>
    </citation>
    <scope>NUCLEOTIDE SEQUENCE [LARGE SCALE GENOMIC DNA]</scope>
    <source>
        <strain evidence="3">K-LV1</strain>
    </source>
</reference>